<reference evidence="3" key="1">
    <citation type="journal article" date="2012" name="Nat. Genet.">
        <title>Lifestyle transitions in plant pathogenic Colletotrichum fungi deciphered by genome and transcriptome analyses.</title>
        <authorList>
            <person name="O'Connell R.J."/>
            <person name="Thon M.R."/>
            <person name="Hacquard S."/>
            <person name="Amyotte S.G."/>
            <person name="Kleemann J."/>
            <person name="Torres M.F."/>
            <person name="Damm U."/>
            <person name="Buiate E.A."/>
            <person name="Epstein L."/>
            <person name="Alkan N."/>
            <person name="Altmueller J."/>
            <person name="Alvarado-Balderrama L."/>
            <person name="Bauser C.A."/>
            <person name="Becker C."/>
            <person name="Birren B.W."/>
            <person name="Chen Z."/>
            <person name="Choi J."/>
            <person name="Crouch J.A."/>
            <person name="Duvick J.P."/>
            <person name="Farman M.A."/>
            <person name="Gan P."/>
            <person name="Heiman D."/>
            <person name="Henrissat B."/>
            <person name="Howard R.J."/>
            <person name="Kabbage M."/>
            <person name="Koch C."/>
            <person name="Kracher B."/>
            <person name="Kubo Y."/>
            <person name="Law A.D."/>
            <person name="Lebrun M.-H."/>
            <person name="Lee Y.-H."/>
            <person name="Miyara I."/>
            <person name="Moore N."/>
            <person name="Neumann U."/>
            <person name="Nordstroem K."/>
            <person name="Panaccione D.G."/>
            <person name="Panstruga R."/>
            <person name="Place M."/>
            <person name="Proctor R.H."/>
            <person name="Prusky D."/>
            <person name="Rech G."/>
            <person name="Reinhardt R."/>
            <person name="Rollins J.A."/>
            <person name="Rounsley S."/>
            <person name="Schardl C.L."/>
            <person name="Schwartz D.C."/>
            <person name="Shenoy N."/>
            <person name="Shirasu K."/>
            <person name="Sikhakolli U.R."/>
            <person name="Stueber K."/>
            <person name="Sukno S.A."/>
            <person name="Sweigard J.A."/>
            <person name="Takano Y."/>
            <person name="Takahara H."/>
            <person name="Trail F."/>
            <person name="van der Does H.C."/>
            <person name="Voll L.M."/>
            <person name="Will I."/>
            <person name="Young S."/>
            <person name="Zeng Q."/>
            <person name="Zhang J."/>
            <person name="Zhou S."/>
            <person name="Dickman M.B."/>
            <person name="Schulze-Lefert P."/>
            <person name="Ver Loren van Themaat E."/>
            <person name="Ma L.-J."/>
            <person name="Vaillancourt L.J."/>
        </authorList>
    </citation>
    <scope>NUCLEOTIDE SEQUENCE [LARGE SCALE GENOMIC DNA]</scope>
    <source>
        <strain evidence="3">IMI 349063</strain>
    </source>
</reference>
<gene>
    <name evidence="2" type="ORF">CH063_02484</name>
</gene>
<dbReference type="AlphaFoldDB" id="H1VL85"/>
<evidence type="ECO:0000256" key="1">
    <source>
        <dbReference type="SAM" id="MobiDB-lite"/>
    </source>
</evidence>
<evidence type="ECO:0000313" key="2">
    <source>
        <dbReference type="EMBL" id="CCF40988.1"/>
    </source>
</evidence>
<proteinExistence type="predicted"/>
<dbReference type="HOGENOM" id="CLU_2183773_0_0_1"/>
<evidence type="ECO:0000313" key="3">
    <source>
        <dbReference type="Proteomes" id="UP000007174"/>
    </source>
</evidence>
<feature type="compositionally biased region" description="Polar residues" evidence="1">
    <location>
        <begin position="1"/>
        <end position="10"/>
    </location>
</feature>
<name>H1VL85_COLHI</name>
<feature type="compositionally biased region" description="Basic and acidic residues" evidence="1">
    <location>
        <begin position="47"/>
        <end position="56"/>
    </location>
</feature>
<dbReference type="EMBL" id="CACQ02004423">
    <property type="protein sequence ID" value="CCF40988.1"/>
    <property type="molecule type" value="Genomic_DNA"/>
</dbReference>
<sequence>MSKSENQSRGLQRHYENIRDRRQYPTEHIHGRDEGHGGDSDLSSIEGRSEENGRCLPSREAELRMEVSSQERPDVLHLQGLVADVHTSLHHMQRRSLQGLFHEEMDVED</sequence>
<protein>
    <submittedName>
        <fullName evidence="2">Uncharacterized protein</fullName>
    </submittedName>
</protein>
<feature type="region of interest" description="Disordered" evidence="1">
    <location>
        <begin position="1"/>
        <end position="56"/>
    </location>
</feature>
<feature type="compositionally biased region" description="Basic and acidic residues" evidence="1">
    <location>
        <begin position="13"/>
        <end position="39"/>
    </location>
</feature>
<dbReference type="Proteomes" id="UP000007174">
    <property type="component" value="Unassembled WGS sequence"/>
</dbReference>
<accession>H1VL85</accession>
<organism evidence="2 3">
    <name type="scientific">Colletotrichum higginsianum (strain IMI 349063)</name>
    <name type="common">Crucifer anthracnose fungus</name>
    <dbReference type="NCBI Taxonomy" id="759273"/>
    <lineage>
        <taxon>Eukaryota</taxon>
        <taxon>Fungi</taxon>
        <taxon>Dikarya</taxon>
        <taxon>Ascomycota</taxon>
        <taxon>Pezizomycotina</taxon>
        <taxon>Sordariomycetes</taxon>
        <taxon>Hypocreomycetidae</taxon>
        <taxon>Glomerellales</taxon>
        <taxon>Glomerellaceae</taxon>
        <taxon>Colletotrichum</taxon>
        <taxon>Colletotrichum destructivum species complex</taxon>
    </lineage>
</organism>